<organism evidence="2 3">
    <name type="scientific">Methanococcoides seepicolus</name>
    <dbReference type="NCBI Taxonomy" id="2828780"/>
    <lineage>
        <taxon>Archaea</taxon>
        <taxon>Methanobacteriati</taxon>
        <taxon>Methanobacteriota</taxon>
        <taxon>Stenosarchaea group</taxon>
        <taxon>Methanomicrobia</taxon>
        <taxon>Methanosarcinales</taxon>
        <taxon>Methanosarcinaceae</taxon>
        <taxon>Methanococcoides</taxon>
    </lineage>
</organism>
<evidence type="ECO:0000256" key="1">
    <source>
        <dbReference type="SAM" id="Phobius"/>
    </source>
</evidence>
<keyword evidence="1" id="KW-0812">Transmembrane</keyword>
<evidence type="ECO:0008006" key="4">
    <source>
        <dbReference type="Google" id="ProtNLM"/>
    </source>
</evidence>
<keyword evidence="1" id="KW-1133">Transmembrane helix</keyword>
<feature type="transmembrane region" description="Helical" evidence="1">
    <location>
        <begin position="7"/>
        <end position="32"/>
    </location>
</feature>
<keyword evidence="1" id="KW-0472">Membrane</keyword>
<keyword evidence="3" id="KW-1185">Reference proteome</keyword>
<dbReference type="RefSeq" id="WP_250867684.1">
    <property type="nucleotide sequence ID" value="NZ_JAGSOI010000012.1"/>
</dbReference>
<sequence>MMENRGRYLVAIGGISGICISLGLFGTLTGIIPTNGMFIGYSVEQILWISDPITVLAINTFSSTALAIIGIISAYKLSEDICNSVLVIIASGVAGFIFMGFLWIPIGSLIVLGGILIMVDN</sequence>
<evidence type="ECO:0000313" key="3">
    <source>
        <dbReference type="Proteomes" id="UP001056766"/>
    </source>
</evidence>
<evidence type="ECO:0000313" key="2">
    <source>
        <dbReference type="EMBL" id="MCM1986303.1"/>
    </source>
</evidence>
<protein>
    <recommendedName>
        <fullName evidence="4">DUF4064 domain-containing protein</fullName>
    </recommendedName>
</protein>
<gene>
    <name evidence="2" type="ORF">KDK67_04695</name>
</gene>
<dbReference type="EMBL" id="JAGSOI010000012">
    <property type="protein sequence ID" value="MCM1986303.1"/>
    <property type="molecule type" value="Genomic_DNA"/>
</dbReference>
<dbReference type="AlphaFoldDB" id="A0A9E4ZFN2"/>
<name>A0A9E4ZFN2_9EURY</name>
<reference evidence="2" key="1">
    <citation type="journal article" date="2021" name="mSystems">
        <title>Bacteria and Archaea Synergistically Convert Glycine Betaine to Biogenic Methane in the Formosa Cold Seep of the South China Sea.</title>
        <authorList>
            <person name="Li L."/>
            <person name="Zhang W."/>
            <person name="Zhang S."/>
            <person name="Song L."/>
            <person name="Sun Q."/>
            <person name="Zhang H."/>
            <person name="Xiang H."/>
            <person name="Dong X."/>
        </authorList>
    </citation>
    <scope>NUCLEOTIDE SEQUENCE</scope>
    <source>
        <strain evidence="2">LLY</strain>
    </source>
</reference>
<comment type="caution">
    <text evidence="2">The sequence shown here is derived from an EMBL/GenBank/DDBJ whole genome shotgun (WGS) entry which is preliminary data.</text>
</comment>
<reference evidence="2" key="2">
    <citation type="submission" date="2021-04" db="EMBL/GenBank/DDBJ databases">
        <authorList>
            <person name="Dong X."/>
        </authorList>
    </citation>
    <scope>NUCLEOTIDE SEQUENCE</scope>
    <source>
        <strain evidence="2">LLY</strain>
    </source>
</reference>
<feature type="transmembrane region" description="Helical" evidence="1">
    <location>
        <begin position="52"/>
        <end position="74"/>
    </location>
</feature>
<proteinExistence type="predicted"/>
<feature type="transmembrane region" description="Helical" evidence="1">
    <location>
        <begin position="86"/>
        <end position="119"/>
    </location>
</feature>
<dbReference type="Proteomes" id="UP001056766">
    <property type="component" value="Unassembled WGS sequence"/>
</dbReference>
<accession>A0A9E4ZFN2</accession>